<organism evidence="2 3">
    <name type="scientific">Araneus ventricosus</name>
    <name type="common">Orbweaver spider</name>
    <name type="synonym">Epeira ventricosa</name>
    <dbReference type="NCBI Taxonomy" id="182803"/>
    <lineage>
        <taxon>Eukaryota</taxon>
        <taxon>Metazoa</taxon>
        <taxon>Ecdysozoa</taxon>
        <taxon>Arthropoda</taxon>
        <taxon>Chelicerata</taxon>
        <taxon>Arachnida</taxon>
        <taxon>Araneae</taxon>
        <taxon>Araneomorphae</taxon>
        <taxon>Entelegynae</taxon>
        <taxon>Araneoidea</taxon>
        <taxon>Araneidae</taxon>
        <taxon>Araneus</taxon>
    </lineage>
</organism>
<sequence length="234" mass="26684">MLALKVGIEWANTANEEVNIWSDSESSLQALKSFNVKITQEAQLILLENARIRLGWVKAHIDIKCKDFTDTLVKEATMDGIPASLPFAKCFLKKHLLELSLSYSQAEWDNGETGRSVYSIIPKISNKELHWSRECIQFATGHGPSLSYLKRFGLHSTDYCGYEGIENLLHYVTRCPLILSYHHKEPSPQFIVHWWKSVLSIKPSRRNIDNLITFLATNEDLIKSQNTTLSHTPV</sequence>
<dbReference type="InterPro" id="IPR012337">
    <property type="entry name" value="RNaseH-like_sf"/>
</dbReference>
<dbReference type="InterPro" id="IPR036397">
    <property type="entry name" value="RNaseH_sf"/>
</dbReference>
<dbReference type="PROSITE" id="PS50879">
    <property type="entry name" value="RNASE_H_1"/>
    <property type="match status" value="1"/>
</dbReference>
<dbReference type="OrthoDB" id="6437277at2759"/>
<proteinExistence type="predicted"/>
<reference evidence="2 3" key="1">
    <citation type="journal article" date="2019" name="Sci. Rep.">
        <title>Orb-weaving spider Araneus ventricosus genome elucidates the spidroin gene catalogue.</title>
        <authorList>
            <person name="Kono N."/>
            <person name="Nakamura H."/>
            <person name="Ohtoshi R."/>
            <person name="Moran D.A.P."/>
            <person name="Shinohara A."/>
            <person name="Yoshida Y."/>
            <person name="Fujiwara M."/>
            <person name="Mori M."/>
            <person name="Tomita M."/>
            <person name="Arakawa K."/>
        </authorList>
    </citation>
    <scope>NUCLEOTIDE SEQUENCE [LARGE SCALE GENOMIC DNA]</scope>
</reference>
<evidence type="ECO:0000313" key="2">
    <source>
        <dbReference type="EMBL" id="GBM95257.1"/>
    </source>
</evidence>
<name>A0A4Y2JZH0_ARAVE</name>
<accession>A0A4Y2JZH0</accession>
<protein>
    <recommendedName>
        <fullName evidence="1">RNase H type-1 domain-containing protein</fullName>
    </recommendedName>
</protein>
<dbReference type="EMBL" id="BGPR01004043">
    <property type="protein sequence ID" value="GBM95257.1"/>
    <property type="molecule type" value="Genomic_DNA"/>
</dbReference>
<dbReference type="Gene3D" id="3.30.420.10">
    <property type="entry name" value="Ribonuclease H-like superfamily/Ribonuclease H"/>
    <property type="match status" value="1"/>
</dbReference>
<keyword evidence="3" id="KW-1185">Reference proteome</keyword>
<dbReference type="GO" id="GO:0004523">
    <property type="term" value="F:RNA-DNA hybrid ribonuclease activity"/>
    <property type="evidence" value="ECO:0007669"/>
    <property type="project" value="InterPro"/>
</dbReference>
<gene>
    <name evidence="2" type="ORF">AVEN_199257_1</name>
</gene>
<evidence type="ECO:0000259" key="1">
    <source>
        <dbReference type="PROSITE" id="PS50879"/>
    </source>
</evidence>
<feature type="domain" description="RNase H type-1" evidence="1">
    <location>
        <begin position="1"/>
        <end position="78"/>
    </location>
</feature>
<dbReference type="SUPFAM" id="SSF53098">
    <property type="entry name" value="Ribonuclease H-like"/>
    <property type="match status" value="1"/>
</dbReference>
<comment type="caution">
    <text evidence="2">The sequence shown here is derived from an EMBL/GenBank/DDBJ whole genome shotgun (WGS) entry which is preliminary data.</text>
</comment>
<dbReference type="GO" id="GO:0003676">
    <property type="term" value="F:nucleic acid binding"/>
    <property type="evidence" value="ECO:0007669"/>
    <property type="project" value="InterPro"/>
</dbReference>
<evidence type="ECO:0000313" key="3">
    <source>
        <dbReference type="Proteomes" id="UP000499080"/>
    </source>
</evidence>
<dbReference type="Proteomes" id="UP000499080">
    <property type="component" value="Unassembled WGS sequence"/>
</dbReference>
<dbReference type="AlphaFoldDB" id="A0A4Y2JZH0"/>
<dbReference type="InterPro" id="IPR002156">
    <property type="entry name" value="RNaseH_domain"/>
</dbReference>